<dbReference type="Gene3D" id="3.30.1370.210">
    <property type="match status" value="1"/>
</dbReference>
<gene>
    <name evidence="8" type="ORF">PGLA2088_LOCUS35354</name>
</gene>
<dbReference type="AlphaFoldDB" id="A0A813KP72"/>
<feature type="zinc finger region" description="C3H1-type" evidence="5">
    <location>
        <begin position="95"/>
        <end position="122"/>
    </location>
</feature>
<dbReference type="SMART" id="SM00356">
    <property type="entry name" value="ZnF_C3H1"/>
    <property type="match status" value="3"/>
</dbReference>
<feature type="region of interest" description="Disordered" evidence="6">
    <location>
        <begin position="755"/>
        <end position="802"/>
    </location>
</feature>
<feature type="zinc finger region" description="C3H1-type" evidence="5">
    <location>
        <begin position="130"/>
        <end position="157"/>
    </location>
</feature>
<evidence type="ECO:0000256" key="4">
    <source>
        <dbReference type="ARBA" id="ARBA00022833"/>
    </source>
</evidence>
<evidence type="ECO:0000256" key="5">
    <source>
        <dbReference type="PROSITE-ProRule" id="PRU00723"/>
    </source>
</evidence>
<evidence type="ECO:0000313" key="9">
    <source>
        <dbReference type="Proteomes" id="UP000626109"/>
    </source>
</evidence>
<feature type="region of interest" description="Disordered" evidence="6">
    <location>
        <begin position="1"/>
        <end position="55"/>
    </location>
</feature>
<feature type="zinc finger region" description="C3H1-type" evidence="5">
    <location>
        <begin position="60"/>
        <end position="87"/>
    </location>
</feature>
<proteinExistence type="predicted"/>
<feature type="domain" description="C3H1-type" evidence="7">
    <location>
        <begin position="60"/>
        <end position="87"/>
    </location>
</feature>
<accession>A0A813KP72</accession>
<evidence type="ECO:0000313" key="8">
    <source>
        <dbReference type="EMBL" id="CAE8709252.1"/>
    </source>
</evidence>
<sequence length="802" mass="86725">MNPGLAPDRQQKDSWGYGPPPAAFPCPRPPDFPAGRQGARGRPQRRRKDDSWEQPTVTPLWKTRTCNFFLVGKCKKGKSCSYAHGEADYRPSPDFERTSICPAQQTTGRCTRPGCRYAHSYDELRVAPGLLKSKMCNFFMHGVCVVGEACRFAHSQEELLEAKAVTDAATTDVRQVRQQNRRDPRQADAPQDRSMAGMTRSSSVGLQPGGWQHPVVSDSAEWEPHLNESPFSQQPASFAISRRHQASMGNALEPMKVVLDDSWDVDVPDVEEDSWEAVAALEPVASAWRAETDGAKEDFAAGSFKRSASAPRLRSAARAPRGPGAPRDARRAVLVDSSVVDLDGLVMKDTDFDLPSVLSKKVPATAFVKVFAGQGGGEPPSDMLLDIENTEAIAQKWCKGCDNFQSAEALVEIRRRSTVASVAGSAAAGTCSRAEGFGPKIRSSGLVVGGPPKGVPCSRAAPPGAEAKVEAKAAAPQADIGKEFMSWCRMGHNVLCDAPTKACALCSHSSPSSGCGGSDRKTPCAACNCGLRVVQHNTFLTIEDDPHFPIPELIPQWLGIAGFVFSANKFADACRWNGGDGRLELQKFDRTHVANRSASSKSWGLRGPPLNNLMTTMDFLRDALGPDTVDSAEQVAFDMADFLCCHSGLDLAFELADNPSTAVGGAGLHLAGPPVRCEMLPATTGSRVSSLGWRNLKTLQPLSDSRFLEDFLRETGQLKARRGLCKDADVNAQIRFETKEPPPLRVEVDPVCSGEPVAARTGEQDKKAELDQEGDALERQPVPQRERSRSDLEDTPTEASME</sequence>
<dbReference type="Proteomes" id="UP000626109">
    <property type="component" value="Unassembled WGS sequence"/>
</dbReference>
<dbReference type="InterPro" id="IPR000571">
    <property type="entry name" value="Znf_CCCH"/>
</dbReference>
<dbReference type="Pfam" id="PF00642">
    <property type="entry name" value="zf-CCCH"/>
    <property type="match status" value="1"/>
</dbReference>
<dbReference type="Gene3D" id="4.10.1000.10">
    <property type="entry name" value="Zinc finger, CCCH-type"/>
    <property type="match status" value="1"/>
</dbReference>
<dbReference type="PANTHER" id="PTHR12547:SF18">
    <property type="entry name" value="PROTEIN TIS11"/>
    <property type="match status" value="1"/>
</dbReference>
<evidence type="ECO:0000256" key="6">
    <source>
        <dbReference type="SAM" id="MobiDB-lite"/>
    </source>
</evidence>
<feature type="compositionally biased region" description="Pro residues" evidence="6">
    <location>
        <begin position="18"/>
        <end position="32"/>
    </location>
</feature>
<keyword evidence="4 5" id="KW-0862">Zinc</keyword>
<feature type="domain" description="C3H1-type" evidence="7">
    <location>
        <begin position="130"/>
        <end position="157"/>
    </location>
</feature>
<keyword evidence="3 5" id="KW-0863">Zinc-finger</keyword>
<feature type="region of interest" description="Disordered" evidence="6">
    <location>
        <begin position="171"/>
        <end position="216"/>
    </location>
</feature>
<comment type="caution">
    <text evidence="8">The sequence shown here is derived from an EMBL/GenBank/DDBJ whole genome shotgun (WGS) entry which is preliminary data.</text>
</comment>
<evidence type="ECO:0000259" key="7">
    <source>
        <dbReference type="PROSITE" id="PS50103"/>
    </source>
</evidence>
<keyword evidence="2" id="KW-0677">Repeat</keyword>
<dbReference type="PROSITE" id="PS50103">
    <property type="entry name" value="ZF_C3H1"/>
    <property type="match status" value="3"/>
</dbReference>
<evidence type="ECO:0000256" key="3">
    <source>
        <dbReference type="ARBA" id="ARBA00022771"/>
    </source>
</evidence>
<protein>
    <recommendedName>
        <fullName evidence="7">C3H1-type domain-containing protein</fullName>
    </recommendedName>
</protein>
<evidence type="ECO:0000256" key="2">
    <source>
        <dbReference type="ARBA" id="ARBA00022737"/>
    </source>
</evidence>
<dbReference type="InterPro" id="IPR045877">
    <property type="entry name" value="ZFP36-like"/>
</dbReference>
<reference evidence="8" key="1">
    <citation type="submission" date="2021-02" db="EMBL/GenBank/DDBJ databases">
        <authorList>
            <person name="Dougan E. K."/>
            <person name="Rhodes N."/>
            <person name="Thang M."/>
            <person name="Chan C."/>
        </authorList>
    </citation>
    <scope>NUCLEOTIDE SEQUENCE</scope>
</reference>
<feature type="compositionally biased region" description="Acidic residues" evidence="6">
    <location>
        <begin position="793"/>
        <end position="802"/>
    </location>
</feature>
<dbReference type="GO" id="GO:0008270">
    <property type="term" value="F:zinc ion binding"/>
    <property type="evidence" value="ECO:0007669"/>
    <property type="project" value="UniProtKB-KW"/>
</dbReference>
<keyword evidence="1 5" id="KW-0479">Metal-binding</keyword>
<evidence type="ECO:0000256" key="1">
    <source>
        <dbReference type="ARBA" id="ARBA00022723"/>
    </source>
</evidence>
<dbReference type="InterPro" id="IPR036855">
    <property type="entry name" value="Znf_CCCH_sf"/>
</dbReference>
<feature type="non-terminal residue" evidence="8">
    <location>
        <position position="802"/>
    </location>
</feature>
<organism evidence="8 9">
    <name type="scientific">Polarella glacialis</name>
    <name type="common">Dinoflagellate</name>
    <dbReference type="NCBI Taxonomy" id="89957"/>
    <lineage>
        <taxon>Eukaryota</taxon>
        <taxon>Sar</taxon>
        <taxon>Alveolata</taxon>
        <taxon>Dinophyceae</taxon>
        <taxon>Suessiales</taxon>
        <taxon>Suessiaceae</taxon>
        <taxon>Polarella</taxon>
    </lineage>
</organism>
<dbReference type="PANTHER" id="PTHR12547">
    <property type="entry name" value="CCCH ZINC FINGER/TIS11-RELATED"/>
    <property type="match status" value="1"/>
</dbReference>
<dbReference type="EMBL" id="CAJNNW010031820">
    <property type="protein sequence ID" value="CAE8709252.1"/>
    <property type="molecule type" value="Genomic_DNA"/>
</dbReference>
<dbReference type="GO" id="GO:0003729">
    <property type="term" value="F:mRNA binding"/>
    <property type="evidence" value="ECO:0007669"/>
    <property type="project" value="InterPro"/>
</dbReference>
<dbReference type="SUPFAM" id="SSF90229">
    <property type="entry name" value="CCCH zinc finger"/>
    <property type="match status" value="2"/>
</dbReference>
<feature type="domain" description="C3H1-type" evidence="7">
    <location>
        <begin position="95"/>
        <end position="122"/>
    </location>
</feature>
<name>A0A813KP72_POLGL</name>